<dbReference type="KEGG" id="nta:107796257"/>
<dbReference type="PANTHER" id="PTHR37610:SF6">
    <property type="entry name" value="GAG-POLYPEPTIDE OF LTR COPIA-TYPE-RELATED"/>
    <property type="match status" value="1"/>
</dbReference>
<proteinExistence type="predicted"/>
<accession>A0A1S4ACV0</accession>
<dbReference type="OrthoDB" id="1715294at2759"/>
<sequence>MVISLFTSSLSPEIAESVQYSESAECIWKQLEIRYGTVNGAKIFEIKKELASTCLGSLDIASYFNKLKRLWDELAFKRQHSVNPCNCPLQKELEEDKLYQFLMGLNEIYVSVRSNLFMRQLLPFLDIAYQYIAPR</sequence>
<evidence type="ECO:0000313" key="1">
    <source>
        <dbReference type="RefSeq" id="XP_016474495.1"/>
    </source>
</evidence>
<gene>
    <name evidence="1" type="primary">LOC107796257</name>
</gene>
<dbReference type="RefSeq" id="XP_016474495.1">
    <property type="nucleotide sequence ID" value="XM_016619009.1"/>
</dbReference>
<name>A0A1S4ACV0_TOBAC</name>
<reference evidence="1" key="1">
    <citation type="submission" date="2025-08" db="UniProtKB">
        <authorList>
            <consortium name="RefSeq"/>
        </authorList>
    </citation>
    <scope>IDENTIFICATION</scope>
</reference>
<protein>
    <recommendedName>
        <fullName evidence="2">Retrotransposon gag domain-containing protein</fullName>
    </recommendedName>
</protein>
<dbReference type="AlphaFoldDB" id="A0A1S4ACV0"/>
<dbReference type="PaxDb" id="4097-A0A1S4ACV0"/>
<dbReference type="OMA" id="YSESAEC"/>
<organism evidence="1">
    <name type="scientific">Nicotiana tabacum</name>
    <name type="common">Common tobacco</name>
    <dbReference type="NCBI Taxonomy" id="4097"/>
    <lineage>
        <taxon>Eukaryota</taxon>
        <taxon>Viridiplantae</taxon>
        <taxon>Streptophyta</taxon>
        <taxon>Embryophyta</taxon>
        <taxon>Tracheophyta</taxon>
        <taxon>Spermatophyta</taxon>
        <taxon>Magnoliopsida</taxon>
        <taxon>eudicotyledons</taxon>
        <taxon>Gunneridae</taxon>
        <taxon>Pentapetalae</taxon>
        <taxon>asterids</taxon>
        <taxon>lamiids</taxon>
        <taxon>Solanales</taxon>
        <taxon>Solanaceae</taxon>
        <taxon>Nicotianoideae</taxon>
        <taxon>Nicotianeae</taxon>
        <taxon>Nicotiana</taxon>
    </lineage>
</organism>
<dbReference type="SMR" id="A0A1S4ACV0"/>
<evidence type="ECO:0008006" key="2">
    <source>
        <dbReference type="Google" id="ProtNLM"/>
    </source>
</evidence>
<dbReference type="PANTHER" id="PTHR37610">
    <property type="entry name" value="CCHC-TYPE DOMAIN-CONTAINING PROTEIN"/>
    <property type="match status" value="1"/>
</dbReference>